<protein>
    <recommendedName>
        <fullName evidence="3">DUF2997 domain-containing protein</fullName>
    </recommendedName>
</protein>
<dbReference type="Pfam" id="PF11211">
    <property type="entry name" value="DUF2997"/>
    <property type="match status" value="1"/>
</dbReference>
<evidence type="ECO:0000313" key="2">
    <source>
        <dbReference type="EMBL" id="CAD8815756.1"/>
    </source>
</evidence>
<gene>
    <name evidence="2" type="ORF">TOLI1172_LOCUS144</name>
</gene>
<evidence type="ECO:0008006" key="3">
    <source>
        <dbReference type="Google" id="ProtNLM"/>
    </source>
</evidence>
<dbReference type="InterPro" id="IPR021375">
    <property type="entry name" value="DUF2997"/>
</dbReference>
<evidence type="ECO:0000256" key="1">
    <source>
        <dbReference type="SAM" id="MobiDB-lite"/>
    </source>
</evidence>
<organism evidence="2">
    <name type="scientific">Timspurckia oligopyrenoides</name>
    <dbReference type="NCBI Taxonomy" id="708627"/>
    <lineage>
        <taxon>Eukaryota</taxon>
        <taxon>Rhodophyta</taxon>
        <taxon>Bangiophyceae</taxon>
        <taxon>Porphyridiales</taxon>
        <taxon>Porphyridiaceae</taxon>
        <taxon>Timspurckia</taxon>
    </lineage>
</organism>
<accession>A0A7S0ZAG6</accession>
<reference evidence="2" key="1">
    <citation type="submission" date="2021-01" db="EMBL/GenBank/DDBJ databases">
        <authorList>
            <person name="Corre E."/>
            <person name="Pelletier E."/>
            <person name="Niang G."/>
            <person name="Scheremetjew M."/>
            <person name="Finn R."/>
            <person name="Kale V."/>
            <person name="Holt S."/>
            <person name="Cochrane G."/>
            <person name="Meng A."/>
            <person name="Brown T."/>
            <person name="Cohen L."/>
        </authorList>
    </citation>
    <scope>NUCLEOTIDE SEQUENCE</scope>
    <source>
        <strain evidence="2">CCMP3278</strain>
    </source>
</reference>
<sequence>MAFIGVVPFPVSKTSRFCSVARVTENPRFSDLYTSKRCSCSVSMNYSGYGTPGSSASSNPNSAENYSAPTSVNSWSRNEEIEVIISQEGDVQLVVRGVKGEECIKLTEEIQEALGIVVSQEKTSEFYQKNFNTNITQIQNENKTSSW</sequence>
<dbReference type="AlphaFoldDB" id="A0A7S0ZAG6"/>
<dbReference type="EMBL" id="HBFP01000196">
    <property type="protein sequence ID" value="CAD8815756.1"/>
    <property type="molecule type" value="Transcribed_RNA"/>
</dbReference>
<proteinExistence type="predicted"/>
<feature type="region of interest" description="Disordered" evidence="1">
    <location>
        <begin position="50"/>
        <end position="71"/>
    </location>
</feature>
<name>A0A7S0ZAG6_9RHOD</name>
<feature type="compositionally biased region" description="Low complexity" evidence="1">
    <location>
        <begin position="52"/>
        <end position="69"/>
    </location>
</feature>